<feature type="domain" description="Integrase catalytic" evidence="2">
    <location>
        <begin position="122"/>
        <end position="283"/>
    </location>
</feature>
<reference evidence="3 4" key="1">
    <citation type="submission" date="2011-04" db="EMBL/GenBank/DDBJ databases">
        <title>The complete genome of Selenomonas sputigena DSM 20758.</title>
        <authorList>
            <consortium name="US DOE Joint Genome Institute (JGI-PGF)"/>
            <person name="Lucas S."/>
            <person name="Copeland A."/>
            <person name="Lapidus A."/>
            <person name="Bruce D."/>
            <person name="Goodwin L."/>
            <person name="Pitluck S."/>
            <person name="Peters L."/>
            <person name="Kyrpides N."/>
            <person name="Mavromatis K."/>
            <person name="Ivanova N."/>
            <person name="Ovchinnikova G."/>
            <person name="Teshima H."/>
            <person name="Detter J.C."/>
            <person name="Tapia R."/>
            <person name="Han C."/>
            <person name="Land M."/>
            <person name="Hauser L."/>
            <person name="Markowitz V."/>
            <person name="Cheng J.-F."/>
            <person name="Hugenholtz P."/>
            <person name="Woyke T."/>
            <person name="Wu D."/>
            <person name="Gronow S."/>
            <person name="Wellnitz S."/>
            <person name="Schneider S."/>
            <person name="Klenk H.-P."/>
            <person name="Eisen J.A."/>
        </authorList>
    </citation>
    <scope>NUCLEOTIDE SEQUENCE [LARGE SCALE GENOMIC DNA]</scope>
    <source>
        <strain evidence="4">ATCC 35185 / DSM 20758 / VPI D19B-28</strain>
    </source>
</reference>
<evidence type="ECO:0000313" key="3">
    <source>
        <dbReference type="EMBL" id="AEC01205.1"/>
    </source>
</evidence>
<accession>F4EX59</accession>
<evidence type="ECO:0000256" key="1">
    <source>
        <dbReference type="ARBA" id="ARBA00002286"/>
    </source>
</evidence>
<dbReference type="EMBL" id="CP002637">
    <property type="protein sequence ID" value="AEC01205.1"/>
    <property type="molecule type" value="Genomic_DNA"/>
</dbReference>
<sequence length="283" mass="33610">MSVKYRVIERLRNVYPVVALCRILEVSRSGYYDWRYRMQESHADAWLEQQILTCQEQTHFTYGYRRVCKWLRKHTGIHVNRKRVLRVMRKIDALAQIRRRRPYTHYKDAAHRYENLLKRQFNPERPNQFWATDITYIPTAHGMCYLCAVIDQCGKMVLGWRIGTDMTASLVTDTVRDALQKEMVANGLILHSDQGSQYSSQAYYDLSQEYHFTPSMSKRGCPYDNASMENFFGTLKSECLHRMKFGSRKELEETVAQYVHFYNYERIQLKSGLTSYEIWSKTA</sequence>
<dbReference type="KEGG" id="ssg:Selsp_2261"/>
<dbReference type="InterPro" id="IPR025948">
    <property type="entry name" value="HTH-like_dom"/>
</dbReference>
<keyword evidence="4" id="KW-1185">Reference proteome</keyword>
<dbReference type="SUPFAM" id="SSF53098">
    <property type="entry name" value="Ribonuclease H-like"/>
    <property type="match status" value="1"/>
</dbReference>
<dbReference type="PANTHER" id="PTHR46889:SF5">
    <property type="entry name" value="INTEGRASE PROTEIN"/>
    <property type="match status" value="1"/>
</dbReference>
<dbReference type="Gene3D" id="3.30.420.10">
    <property type="entry name" value="Ribonuclease H-like superfamily/Ribonuclease H"/>
    <property type="match status" value="1"/>
</dbReference>
<dbReference type="InterPro" id="IPR012337">
    <property type="entry name" value="RNaseH-like_sf"/>
</dbReference>
<organism evidence="3 4">
    <name type="scientific">Selenomonas sputigena (strain ATCC 35185 / DSM 20758 / CCUG 44933 / VPI D19B-28)</name>
    <dbReference type="NCBI Taxonomy" id="546271"/>
    <lineage>
        <taxon>Bacteria</taxon>
        <taxon>Bacillati</taxon>
        <taxon>Bacillota</taxon>
        <taxon>Negativicutes</taxon>
        <taxon>Selenomonadales</taxon>
        <taxon>Selenomonadaceae</taxon>
        <taxon>Selenomonas</taxon>
    </lineage>
</organism>
<dbReference type="GO" id="GO:0003676">
    <property type="term" value="F:nucleic acid binding"/>
    <property type="evidence" value="ECO:0007669"/>
    <property type="project" value="InterPro"/>
</dbReference>
<protein>
    <submittedName>
        <fullName evidence="3">Integrase catalytic region</fullName>
    </submittedName>
</protein>
<evidence type="ECO:0000259" key="2">
    <source>
        <dbReference type="PROSITE" id="PS50994"/>
    </source>
</evidence>
<dbReference type="InterPro" id="IPR048020">
    <property type="entry name" value="Transpos_IS3"/>
</dbReference>
<dbReference type="InterPro" id="IPR036397">
    <property type="entry name" value="RNaseH_sf"/>
</dbReference>
<dbReference type="Pfam" id="PF13333">
    <property type="entry name" value="rve_2"/>
    <property type="match status" value="1"/>
</dbReference>
<proteinExistence type="predicted"/>
<dbReference type="InterPro" id="IPR050900">
    <property type="entry name" value="Transposase_IS3/IS150/IS904"/>
</dbReference>
<dbReference type="HOGENOM" id="CLU_027402_4_3_9"/>
<dbReference type="GO" id="GO:0015074">
    <property type="term" value="P:DNA integration"/>
    <property type="evidence" value="ECO:0007669"/>
    <property type="project" value="InterPro"/>
</dbReference>
<dbReference type="Proteomes" id="UP000011124">
    <property type="component" value="Chromosome"/>
</dbReference>
<comment type="function">
    <text evidence="1">Involved in the transposition of the insertion sequence.</text>
</comment>
<dbReference type="InterPro" id="IPR001584">
    <property type="entry name" value="Integrase_cat-core"/>
</dbReference>
<dbReference type="Pfam" id="PF13276">
    <property type="entry name" value="HTH_21"/>
    <property type="match status" value="1"/>
</dbReference>
<evidence type="ECO:0000313" key="4">
    <source>
        <dbReference type="Proteomes" id="UP000011124"/>
    </source>
</evidence>
<gene>
    <name evidence="3" type="ordered locus">Selsp_2261</name>
</gene>
<dbReference type="NCBIfam" id="NF033516">
    <property type="entry name" value="transpos_IS3"/>
    <property type="match status" value="1"/>
</dbReference>
<dbReference type="PROSITE" id="PS50994">
    <property type="entry name" value="INTEGRASE"/>
    <property type="match status" value="1"/>
</dbReference>
<name>F4EX59_SELS3</name>
<dbReference type="PANTHER" id="PTHR46889">
    <property type="entry name" value="TRANSPOSASE INSF FOR INSERTION SEQUENCE IS3B-RELATED"/>
    <property type="match status" value="1"/>
</dbReference>
<dbReference type="Pfam" id="PF00665">
    <property type="entry name" value="rve"/>
    <property type="match status" value="1"/>
</dbReference>
<dbReference type="AlphaFoldDB" id="F4EX59"/>